<evidence type="ECO:0000256" key="9">
    <source>
        <dbReference type="ARBA" id="ARBA00023201"/>
    </source>
</evidence>
<dbReference type="InterPro" id="IPR001873">
    <property type="entry name" value="ENaC"/>
</dbReference>
<keyword evidence="6" id="KW-0915">Sodium</keyword>
<evidence type="ECO:0000256" key="11">
    <source>
        <dbReference type="RuleBase" id="RU000679"/>
    </source>
</evidence>
<evidence type="ECO:0000313" key="14">
    <source>
        <dbReference type="Proteomes" id="UP000549394"/>
    </source>
</evidence>
<evidence type="ECO:0000256" key="10">
    <source>
        <dbReference type="ARBA" id="ARBA00023303"/>
    </source>
</evidence>
<evidence type="ECO:0000256" key="6">
    <source>
        <dbReference type="ARBA" id="ARBA00023053"/>
    </source>
</evidence>
<evidence type="ECO:0000256" key="1">
    <source>
        <dbReference type="ARBA" id="ARBA00004141"/>
    </source>
</evidence>
<keyword evidence="8 12" id="KW-0472">Membrane</keyword>
<proteinExistence type="inferred from homology"/>
<evidence type="ECO:0000256" key="12">
    <source>
        <dbReference type="SAM" id="Phobius"/>
    </source>
</evidence>
<dbReference type="AlphaFoldDB" id="A0A7I8V6F0"/>
<dbReference type="Gene3D" id="2.60.470.10">
    <property type="entry name" value="Acid-sensing ion channels like domains"/>
    <property type="match status" value="1"/>
</dbReference>
<sequence>MKQRRSKNDIRRKAEIFCRTTSAHGLAQFIRESSCPKRIFWMVIFIVAVIGNMTHSLLLFVQYFKYEATESSTIVNENAEFPHITICNIDPMSSTNIIELLSNKSSRTYKYDVFQREQFDTLAKTYNKSHLTARVQSWHAFYENIGEEEIRRAGHSLPDFVVHCQFGASRKECNLKEDFVAFTNPSYFNCYIYRPKQPLRVTRSGAQYGLSLILFLEATNGSVHPEVYNAFSTIGNSAGARVSIHAPSEVADPTGDGFDVLPGHSTTISLEQEFITRLSNPHGNCTEEIKTTMFGYQVPFTMCLDYCIQMIYVKKCGCKTPFLPITNTEKEIPFCGQYDPNESTENYFHRLECETEVSKRIDAFFDRSRCSCAPSCESVEYFPIISQSKWPLAKTEASFYEKYVKERRDKSQIKSFTTLRSIDFKNRLLRSNVIRSNFLRLNINYRKLTARKRAQVPSYALANLWSDVGGTFGLWAGVSVITITEVTVLTLGVCSSLCSRRRKQIREKDHARQINSLNGYIPVYKTQTEIYDISI</sequence>
<dbReference type="GO" id="GO:0015280">
    <property type="term" value="F:ligand-gated sodium channel activity"/>
    <property type="evidence" value="ECO:0007669"/>
    <property type="project" value="TreeGrafter"/>
</dbReference>
<evidence type="ECO:0000256" key="7">
    <source>
        <dbReference type="ARBA" id="ARBA00023065"/>
    </source>
</evidence>
<keyword evidence="14" id="KW-1185">Reference proteome</keyword>
<keyword evidence="2 11" id="KW-0813">Transport</keyword>
<dbReference type="OrthoDB" id="6021021at2759"/>
<dbReference type="Proteomes" id="UP000549394">
    <property type="component" value="Unassembled WGS sequence"/>
</dbReference>
<feature type="transmembrane region" description="Helical" evidence="12">
    <location>
        <begin position="472"/>
        <end position="498"/>
    </location>
</feature>
<keyword evidence="7 11" id="KW-0406">Ion transport</keyword>
<dbReference type="PANTHER" id="PTHR11690">
    <property type="entry name" value="AMILORIDE-SENSITIVE SODIUM CHANNEL-RELATED"/>
    <property type="match status" value="1"/>
</dbReference>
<dbReference type="EMBL" id="CAJFCJ010000002">
    <property type="protein sequence ID" value="CAD5111814.1"/>
    <property type="molecule type" value="Genomic_DNA"/>
</dbReference>
<keyword evidence="9 11" id="KW-0739">Sodium transport</keyword>
<protein>
    <submittedName>
        <fullName evidence="13">Uncharacterized protein</fullName>
    </submittedName>
</protein>
<reference evidence="13 14" key="1">
    <citation type="submission" date="2020-08" db="EMBL/GenBank/DDBJ databases">
        <authorList>
            <person name="Hejnol A."/>
        </authorList>
    </citation>
    <scope>NUCLEOTIDE SEQUENCE [LARGE SCALE GENOMIC DNA]</scope>
</reference>
<dbReference type="Pfam" id="PF00858">
    <property type="entry name" value="ASC"/>
    <property type="match status" value="1"/>
</dbReference>
<keyword evidence="4 11" id="KW-0812">Transmembrane</keyword>
<comment type="caution">
    <text evidence="13">The sequence shown here is derived from an EMBL/GenBank/DDBJ whole genome shotgun (WGS) entry which is preliminary data.</text>
</comment>
<feature type="transmembrane region" description="Helical" evidence="12">
    <location>
        <begin position="39"/>
        <end position="64"/>
    </location>
</feature>
<comment type="subcellular location">
    <subcellularLocation>
        <location evidence="1">Membrane</location>
        <topology evidence="1">Multi-pass membrane protein</topology>
    </subcellularLocation>
</comment>
<comment type="similarity">
    <text evidence="11">Belongs to the amiloride-sensitive sodium channel (TC 1.A.6) family.</text>
</comment>
<dbReference type="PANTHER" id="PTHR11690:SF248">
    <property type="entry name" value="PICKPOCKET 17, ISOFORM A"/>
    <property type="match status" value="1"/>
</dbReference>
<organism evidence="13 14">
    <name type="scientific">Dimorphilus gyrociliatus</name>
    <dbReference type="NCBI Taxonomy" id="2664684"/>
    <lineage>
        <taxon>Eukaryota</taxon>
        <taxon>Metazoa</taxon>
        <taxon>Spiralia</taxon>
        <taxon>Lophotrochozoa</taxon>
        <taxon>Annelida</taxon>
        <taxon>Polychaeta</taxon>
        <taxon>Polychaeta incertae sedis</taxon>
        <taxon>Dinophilidae</taxon>
        <taxon>Dimorphilus</taxon>
    </lineage>
</organism>
<gene>
    <name evidence="13" type="ORF">DGYR_LOCUS1046</name>
</gene>
<name>A0A7I8V6F0_9ANNE</name>
<evidence type="ECO:0000256" key="8">
    <source>
        <dbReference type="ARBA" id="ARBA00023136"/>
    </source>
</evidence>
<evidence type="ECO:0000256" key="3">
    <source>
        <dbReference type="ARBA" id="ARBA00022461"/>
    </source>
</evidence>
<keyword evidence="5 12" id="KW-1133">Transmembrane helix</keyword>
<evidence type="ECO:0000313" key="13">
    <source>
        <dbReference type="EMBL" id="CAD5111814.1"/>
    </source>
</evidence>
<evidence type="ECO:0000256" key="4">
    <source>
        <dbReference type="ARBA" id="ARBA00022692"/>
    </source>
</evidence>
<dbReference type="GO" id="GO:0005886">
    <property type="term" value="C:plasma membrane"/>
    <property type="evidence" value="ECO:0007669"/>
    <property type="project" value="TreeGrafter"/>
</dbReference>
<keyword evidence="3 11" id="KW-0894">Sodium channel</keyword>
<keyword evidence="10 11" id="KW-0407">Ion channel</keyword>
<dbReference type="PRINTS" id="PR01078">
    <property type="entry name" value="AMINACHANNEL"/>
</dbReference>
<evidence type="ECO:0000256" key="5">
    <source>
        <dbReference type="ARBA" id="ARBA00022989"/>
    </source>
</evidence>
<accession>A0A7I8V6F0</accession>
<evidence type="ECO:0000256" key="2">
    <source>
        <dbReference type="ARBA" id="ARBA00022448"/>
    </source>
</evidence>